<feature type="transmembrane region" description="Helical" evidence="7">
    <location>
        <begin position="172"/>
        <end position="194"/>
    </location>
</feature>
<keyword evidence="11" id="KW-1185">Reference proteome</keyword>
<evidence type="ECO:0000256" key="3">
    <source>
        <dbReference type="ARBA" id="ARBA00022837"/>
    </source>
</evidence>
<evidence type="ECO:0000256" key="6">
    <source>
        <dbReference type="SAM" id="MobiDB-lite"/>
    </source>
</evidence>
<keyword evidence="4 7" id="KW-1133">Transmembrane helix</keyword>
<evidence type="ECO:0000259" key="8">
    <source>
        <dbReference type="PROSITE" id="PS50222"/>
    </source>
</evidence>
<dbReference type="InterPro" id="IPR032675">
    <property type="entry name" value="LRR_dom_sf"/>
</dbReference>
<dbReference type="GO" id="GO:0005216">
    <property type="term" value="F:monoatomic ion channel activity"/>
    <property type="evidence" value="ECO:0007669"/>
    <property type="project" value="InterPro"/>
</dbReference>
<dbReference type="EMBL" id="CAMXCT010001791">
    <property type="protein sequence ID" value="CAI3993106.1"/>
    <property type="molecule type" value="Genomic_DNA"/>
</dbReference>
<comment type="caution">
    <text evidence="9">The sequence shown here is derived from an EMBL/GenBank/DDBJ whole genome shotgun (WGS) entry which is preliminary data.</text>
</comment>
<feature type="compositionally biased region" description="Basic and acidic residues" evidence="6">
    <location>
        <begin position="55"/>
        <end position="66"/>
    </location>
</feature>
<dbReference type="Pfam" id="PF00520">
    <property type="entry name" value="Ion_trans"/>
    <property type="match status" value="1"/>
</dbReference>
<dbReference type="OrthoDB" id="439240at2759"/>
<dbReference type="PROSITE" id="PS00018">
    <property type="entry name" value="EF_HAND_1"/>
    <property type="match status" value="1"/>
</dbReference>
<evidence type="ECO:0000256" key="7">
    <source>
        <dbReference type="SAM" id="Phobius"/>
    </source>
</evidence>
<accession>A0A9P1CKI8</accession>
<dbReference type="PROSITE" id="PS50222">
    <property type="entry name" value="EF_HAND_2"/>
    <property type="match status" value="1"/>
</dbReference>
<dbReference type="Gene3D" id="1.20.120.350">
    <property type="entry name" value="Voltage-gated potassium channels. Chain C"/>
    <property type="match status" value="1"/>
</dbReference>
<dbReference type="GO" id="GO:0016020">
    <property type="term" value="C:membrane"/>
    <property type="evidence" value="ECO:0007669"/>
    <property type="project" value="UniProtKB-SubCell"/>
</dbReference>
<reference evidence="9" key="1">
    <citation type="submission" date="2022-10" db="EMBL/GenBank/DDBJ databases">
        <authorList>
            <person name="Chen Y."/>
            <person name="Dougan E. K."/>
            <person name="Chan C."/>
            <person name="Rhodes N."/>
            <person name="Thang M."/>
        </authorList>
    </citation>
    <scope>NUCLEOTIDE SEQUENCE</scope>
</reference>
<feature type="domain" description="EF-hand" evidence="8">
    <location>
        <begin position="398"/>
        <end position="433"/>
    </location>
</feature>
<dbReference type="PANTHER" id="PTHR46726:SF1">
    <property type="entry name" value="TWO-PORE CALCIUM CHANNEL 3"/>
    <property type="match status" value="1"/>
</dbReference>
<dbReference type="Gene3D" id="3.80.10.10">
    <property type="entry name" value="Ribonuclease Inhibitor"/>
    <property type="match status" value="1"/>
</dbReference>
<feature type="transmembrane region" description="Helical" evidence="7">
    <location>
        <begin position="348"/>
        <end position="376"/>
    </location>
</feature>
<keyword evidence="3" id="KW-0106">Calcium</keyword>
<dbReference type="Gene3D" id="1.10.238.10">
    <property type="entry name" value="EF-hand"/>
    <property type="match status" value="1"/>
</dbReference>
<dbReference type="AlphaFoldDB" id="A0A9P1CKI8"/>
<dbReference type="EMBL" id="CAMXCT020001791">
    <property type="protein sequence ID" value="CAL1146481.1"/>
    <property type="molecule type" value="Genomic_DNA"/>
</dbReference>
<evidence type="ECO:0000256" key="4">
    <source>
        <dbReference type="ARBA" id="ARBA00022989"/>
    </source>
</evidence>
<dbReference type="Proteomes" id="UP001152797">
    <property type="component" value="Unassembled WGS sequence"/>
</dbReference>
<dbReference type="SUPFAM" id="SSF52047">
    <property type="entry name" value="RNI-like"/>
    <property type="match status" value="1"/>
</dbReference>
<name>A0A9P1CKI8_9DINO</name>
<feature type="transmembrane region" description="Helical" evidence="7">
    <location>
        <begin position="140"/>
        <end position="160"/>
    </location>
</feature>
<feature type="region of interest" description="Disordered" evidence="6">
    <location>
        <begin position="55"/>
        <end position="81"/>
    </location>
</feature>
<evidence type="ECO:0000313" key="10">
    <source>
        <dbReference type="EMBL" id="CAL4780418.1"/>
    </source>
</evidence>
<dbReference type="InterPro" id="IPR002048">
    <property type="entry name" value="EF_hand_dom"/>
</dbReference>
<evidence type="ECO:0000256" key="5">
    <source>
        <dbReference type="ARBA" id="ARBA00023136"/>
    </source>
</evidence>
<evidence type="ECO:0000256" key="1">
    <source>
        <dbReference type="ARBA" id="ARBA00004141"/>
    </source>
</evidence>
<comment type="subcellular location">
    <subcellularLocation>
        <location evidence="1">Membrane</location>
        <topology evidence="1">Multi-pass membrane protein</topology>
    </subcellularLocation>
</comment>
<dbReference type="SUPFAM" id="SSF47473">
    <property type="entry name" value="EF-hand"/>
    <property type="match status" value="1"/>
</dbReference>
<organism evidence="9">
    <name type="scientific">Cladocopium goreaui</name>
    <dbReference type="NCBI Taxonomy" id="2562237"/>
    <lineage>
        <taxon>Eukaryota</taxon>
        <taxon>Sar</taxon>
        <taxon>Alveolata</taxon>
        <taxon>Dinophyceae</taxon>
        <taxon>Suessiales</taxon>
        <taxon>Symbiodiniaceae</taxon>
        <taxon>Cladocopium</taxon>
    </lineage>
</organism>
<gene>
    <name evidence="9" type="ORF">C1SCF055_LOCUS19886</name>
</gene>
<feature type="region of interest" description="Disordered" evidence="6">
    <location>
        <begin position="542"/>
        <end position="567"/>
    </location>
</feature>
<dbReference type="PANTHER" id="PTHR46726">
    <property type="entry name" value="TWO PORE CHANNEL 3"/>
    <property type="match status" value="1"/>
</dbReference>
<dbReference type="InterPro" id="IPR005821">
    <property type="entry name" value="Ion_trans_dom"/>
</dbReference>
<dbReference type="SUPFAM" id="SSF81324">
    <property type="entry name" value="Voltage-gated potassium channels"/>
    <property type="match status" value="1"/>
</dbReference>
<proteinExistence type="predicted"/>
<dbReference type="Gene3D" id="1.10.287.70">
    <property type="match status" value="1"/>
</dbReference>
<reference evidence="10 11" key="2">
    <citation type="submission" date="2024-05" db="EMBL/GenBank/DDBJ databases">
        <authorList>
            <person name="Chen Y."/>
            <person name="Shah S."/>
            <person name="Dougan E. K."/>
            <person name="Thang M."/>
            <person name="Chan C."/>
        </authorList>
    </citation>
    <scope>NUCLEOTIDE SEQUENCE [LARGE SCALE GENOMIC DNA]</scope>
</reference>
<evidence type="ECO:0000313" key="11">
    <source>
        <dbReference type="Proteomes" id="UP001152797"/>
    </source>
</evidence>
<protein>
    <recommendedName>
        <fullName evidence="8">EF-hand domain-containing protein</fullName>
    </recommendedName>
</protein>
<sequence>MSTKPRMFFTESRGDVDLDPFQLDALRPLLLEQEMRIKNHFDHRMEQLMRLLEHSEHSQREPEAKPPRASTFQNVGSGPSPDDQLGLRAGVAPHLLQLIDRVKADNEKNIFNHPQASFVSALPLWESGKWKQALEQSLGLYEYAVDLLVVIYAVCLGVEIHHTSMSRSEPTWAWTLETAFCAFFSVDLLIRICMERKRFFTGSRRWWNLVDSLSLSMLLAALLEGSRSLGNLSAMIRVGRIMRLARCLWTFRSALARWTQLRQLRVLLTSMAESFKVMVWLVLLVLIFIYVYGLVLTESIWDSCPNDQTPLVCRKFGDLLSSQMTLYQIIYSGLLWGELWDELQEMAWYVRIVFLSYVVFALMVLVNTITSFICSLQSTVSKRERDVLIDNEIDYNERLVRQLYTIFKDFDQNGNGAISWAEFQLALDDERMHAFLNALELDMSDAVKVFQILASEKTGAIEESDFLLGCLRLRGGATAVDMVRMQMEQEWMHSALLQMKTLMHRAIGDLATVQQTVERKSLWGESDSRFAQQSNFNRQASAIARQGTQGRRQESKQSSVSSSSDEPIHTYERTNLKTFERAMTLEQLKIIDQELDRWCRGWTDAFTGAAISVATLNLYQFNYHHVLSQTAPPEGVLLQWPASLVKDVPAIGSTVFQRCPQMKLPRASGKVIQVISERDSENGMDTLTLCVRLVQGQFSRNIEEVVSMGEFELSAREMTVTARNSISYKELLSPEACLPVWYCSHWWGEPIRSFVDCCQQHAILRRLGDLGSYWVCGYANRQHELDLEIAEDVIQTSFFSALKVSRGLLLILDEDATPFSRIWCDYELYSAVMNPNMELDLAVSLMHGRQEAKIITKNLVPGESAVAKSAREQDFPIFLLDRGLEVCLEKGNTTQERDRTNIFQAIAQSKELESAEGQERLHRNLDRANQTLHSTLAILAWPQAVHKNLLPKHAKGLQSGKLNVCDALLKDTSRESLDLSLAHFDESCSDSVVKALAESLPPCLVNLKLSFEGCVRITDVSLQALTARLVQLKLKHLHLDFVGCKNLTDAGLRLLATALHKSNLVELELHFAGCVRLHSPGISQLQENLPSSLRSFKGCLKKELRAAEPDFVLAHGELGRRLRSPNPWVRCTPVLLFGVPVALTLLLL</sequence>
<evidence type="ECO:0000313" key="9">
    <source>
        <dbReference type="EMBL" id="CAI3993106.1"/>
    </source>
</evidence>
<keyword evidence="2 7" id="KW-0812">Transmembrane</keyword>
<dbReference type="InterPro" id="IPR027359">
    <property type="entry name" value="Volt_channel_dom_sf"/>
</dbReference>
<feature type="transmembrane region" description="Helical" evidence="7">
    <location>
        <begin position="206"/>
        <end position="223"/>
    </location>
</feature>
<dbReference type="EMBL" id="CAMXCT030001791">
    <property type="protein sequence ID" value="CAL4780418.1"/>
    <property type="molecule type" value="Genomic_DNA"/>
</dbReference>
<dbReference type="InterPro" id="IPR018247">
    <property type="entry name" value="EF_Hand_1_Ca_BS"/>
</dbReference>
<dbReference type="InterPro" id="IPR011992">
    <property type="entry name" value="EF-hand-dom_pair"/>
</dbReference>
<feature type="transmembrane region" description="Helical" evidence="7">
    <location>
        <begin position="277"/>
        <end position="295"/>
    </location>
</feature>
<dbReference type="GO" id="GO:0005509">
    <property type="term" value="F:calcium ion binding"/>
    <property type="evidence" value="ECO:0007669"/>
    <property type="project" value="InterPro"/>
</dbReference>
<keyword evidence="5 7" id="KW-0472">Membrane</keyword>
<evidence type="ECO:0000256" key="2">
    <source>
        <dbReference type="ARBA" id="ARBA00022692"/>
    </source>
</evidence>